<dbReference type="Proteomes" id="UP001151081">
    <property type="component" value="Unassembled WGS sequence"/>
</dbReference>
<protein>
    <submittedName>
        <fullName evidence="1">Uncharacterized protein</fullName>
    </submittedName>
</protein>
<accession>A0A9X4ARL9</accession>
<name>A0A9X4ARL9_9BACT</name>
<keyword evidence="2" id="KW-1185">Reference proteome</keyword>
<proteinExistence type="predicted"/>
<dbReference type="EMBL" id="JAGTJJ010000007">
    <property type="protein sequence ID" value="MDC3982219.1"/>
    <property type="molecule type" value="Genomic_DNA"/>
</dbReference>
<organism evidence="1 2">
    <name type="scientific">Polyangium jinanense</name>
    <dbReference type="NCBI Taxonomy" id="2829994"/>
    <lineage>
        <taxon>Bacteria</taxon>
        <taxon>Pseudomonadati</taxon>
        <taxon>Myxococcota</taxon>
        <taxon>Polyangia</taxon>
        <taxon>Polyangiales</taxon>
        <taxon>Polyangiaceae</taxon>
        <taxon>Polyangium</taxon>
    </lineage>
</organism>
<evidence type="ECO:0000313" key="2">
    <source>
        <dbReference type="Proteomes" id="UP001151081"/>
    </source>
</evidence>
<dbReference type="AlphaFoldDB" id="A0A9X4ARL9"/>
<sequence>MNARLEDWFRECRLGPVGIGSAVSEALEVIGQPRARCSDLFYPGLTLLVAADRDTLAGFRLALREEEPLIPFVDLERWRAISKEEAERSFGLELTDVSSYDNSTTWGRSEATSVGVVKQQILFDENGHAAEVEVVAPDFLDLSDDAFHEHARKRLPEFLKAALLEEWVRERKLGPIALGAPSLEASTLFGSAEQGRPSLHYPGLLVKLTADRARVRGFSVALREDRQLVLFADLEKWRSMSIEDAQRSFGLIRKDWPTPHGISTLELETPSEVGFVRLVLFFSWYRRRSRLESIHVSVKERRVPPGMAAPPISSPPERMNTYLPRVYEPPQSPTGERLLDWLLEGRLGPLPVGSRLDDVIKFFGEPWSRSSPGIDPPILKYPALEVFASSDHAHLAGFHIEPGDVEEAVPYDDLELWQCMSVEDAEKLIGQGWERSVLEHGGKESIILSRWLPSPLGRMRRSIHFEDDIVTAVGLLAGQSGPSTNDEDNSP</sequence>
<gene>
    <name evidence="1" type="ORF">KEG57_16995</name>
</gene>
<evidence type="ECO:0000313" key="1">
    <source>
        <dbReference type="EMBL" id="MDC3982219.1"/>
    </source>
</evidence>
<dbReference type="RefSeq" id="WP_272458631.1">
    <property type="nucleotide sequence ID" value="NZ_JAGTJJ010000007.1"/>
</dbReference>
<reference evidence="1 2" key="1">
    <citation type="submission" date="2021-04" db="EMBL/GenBank/DDBJ databases">
        <title>Genome analysis of Polyangium sp.</title>
        <authorList>
            <person name="Li Y."/>
            <person name="Wang J."/>
        </authorList>
    </citation>
    <scope>NUCLEOTIDE SEQUENCE [LARGE SCALE GENOMIC DNA]</scope>
    <source>
        <strain evidence="1 2">SDU14</strain>
    </source>
</reference>
<comment type="caution">
    <text evidence="1">The sequence shown here is derived from an EMBL/GenBank/DDBJ whole genome shotgun (WGS) entry which is preliminary data.</text>
</comment>